<dbReference type="EMBL" id="CAJNOQ010028384">
    <property type="protein sequence ID" value="CAF1561127.1"/>
    <property type="molecule type" value="Genomic_DNA"/>
</dbReference>
<organism evidence="1 3">
    <name type="scientific">Didymodactylos carnosus</name>
    <dbReference type="NCBI Taxonomy" id="1234261"/>
    <lineage>
        <taxon>Eukaryota</taxon>
        <taxon>Metazoa</taxon>
        <taxon>Spiralia</taxon>
        <taxon>Gnathifera</taxon>
        <taxon>Rotifera</taxon>
        <taxon>Eurotatoria</taxon>
        <taxon>Bdelloidea</taxon>
        <taxon>Philodinida</taxon>
        <taxon>Philodinidae</taxon>
        <taxon>Didymodactylos</taxon>
    </lineage>
</organism>
<dbReference type="EMBL" id="CAJOBC010094134">
    <property type="protein sequence ID" value="CAF4422584.1"/>
    <property type="molecule type" value="Genomic_DNA"/>
</dbReference>
<name>A0A815XSV7_9BILA</name>
<dbReference type="Proteomes" id="UP000663829">
    <property type="component" value="Unassembled WGS sequence"/>
</dbReference>
<evidence type="ECO:0000313" key="2">
    <source>
        <dbReference type="EMBL" id="CAF4422584.1"/>
    </source>
</evidence>
<comment type="caution">
    <text evidence="1">The sequence shown here is derived from an EMBL/GenBank/DDBJ whole genome shotgun (WGS) entry which is preliminary data.</text>
</comment>
<accession>A0A815XSV7</accession>
<keyword evidence="3" id="KW-1185">Reference proteome</keyword>
<dbReference type="Proteomes" id="UP000681722">
    <property type="component" value="Unassembled WGS sequence"/>
</dbReference>
<evidence type="ECO:0000313" key="3">
    <source>
        <dbReference type="Proteomes" id="UP000663829"/>
    </source>
</evidence>
<protein>
    <submittedName>
        <fullName evidence="1">Uncharacterized protein</fullName>
    </submittedName>
</protein>
<dbReference type="AlphaFoldDB" id="A0A815XSV7"/>
<proteinExistence type="predicted"/>
<evidence type="ECO:0000313" key="1">
    <source>
        <dbReference type="EMBL" id="CAF1561127.1"/>
    </source>
</evidence>
<gene>
    <name evidence="1" type="ORF">GPM918_LOCUS39772</name>
    <name evidence="2" type="ORF">SRO942_LOCUS40670</name>
</gene>
<sequence length="289" mass="33604">MSGVDRQMLDQMVNFYNQKMNGQTNGRLTIATDPSHNTPLSTLTMSTGFESMDRTPPQRTRNNFDSQLSTEAATLPHNILSDNDNGYINALFDDPFRYHLNDTVLSGGSAHQQFSMASDFQHNQTRTERVYKPYTLRFPDNTNFNELENNEEHSMRYLDVKPYLELVTGKNFNLPNVDMYGYINYPYNYIEPPWHFDNNDEQSGMVNHNPPPAAINVKDLEYIDTDTSFTDTLPPSVPHTMVHSERHEWVPLPKLLYDHFVPLVPTRRLVFRRDMNVQDFAFDTEKPRL</sequence>
<reference evidence="1" key="1">
    <citation type="submission" date="2021-02" db="EMBL/GenBank/DDBJ databases">
        <authorList>
            <person name="Nowell W R."/>
        </authorList>
    </citation>
    <scope>NUCLEOTIDE SEQUENCE</scope>
</reference>
<dbReference type="OrthoDB" id="9996660at2759"/>